<dbReference type="InterPro" id="IPR036108">
    <property type="entry name" value="4pyrrol_syn_uPrphyn_synt_sf"/>
</dbReference>
<feature type="transmembrane region" description="Helical" evidence="3">
    <location>
        <begin position="255"/>
        <end position="274"/>
    </location>
</feature>
<keyword evidence="3" id="KW-0472">Membrane</keyword>
<dbReference type="Pfam" id="PF04375">
    <property type="entry name" value="HemX"/>
    <property type="match status" value="1"/>
</dbReference>
<keyword evidence="1" id="KW-0175">Coiled coil</keyword>
<keyword evidence="4" id="KW-0489">Methyltransferase</keyword>
<keyword evidence="3" id="KW-1133">Transmembrane helix</keyword>
<sequence length="585" mass="65449">MIKRHIESQLGVVTEVDLYERQVTKHATNDIKNWLTADFILATSIDIADGIFENVVSAVDKAQISTLTNKNWIVISHRIRDHVIALGVDKNKVKVSEHTTNQSIIQLLTQWQGEISMSNKDNKTSTTQSSSKEAPALNKDKQKQEAALKKPDTSEKSVDEAQNKSNEALKKLEQQVRAENEAIAKEKEKIAAKATATTPPETATNPKATESKTQTKSKPTSKTEHKTAQTEPTPKQTAKPHNTSKESNSRLSKTAVFALLLSFVAIGAIGFVWWQGQMWLKTQSQVETLNQQAVNNNVAEIKNLKSQISQLSGQLNSQLKAQQSQDKSIANNVKTLTNRVKELGQSQPNEWLASEALYLVNLAERKIIIDQDVDTALMLLANANNRLAAMNDPSVFPLRQSISEDVAKLHGAKQPDRDSLYLSLSGILDQVNTLKFSHIYIPTATAIEPDSAVSDEIQDWQANLKTSFNRFMTNFVTIKHRELAIEPQIPAQQQWFIRANITRQLLIAQQNILLQNNALYNDGIVRSLSWMQQYFDLNDPQVVATINTLSELQNRNIELNLPTKLGSQSELTNYVSRQQSRMSGQ</sequence>
<dbReference type="PANTHER" id="PTHR38043:SF1">
    <property type="entry name" value="PROTEIN HEMX"/>
    <property type="match status" value="1"/>
</dbReference>
<dbReference type="Proteomes" id="UP001528411">
    <property type="component" value="Unassembled WGS sequence"/>
</dbReference>
<feature type="compositionally biased region" description="Low complexity" evidence="2">
    <location>
        <begin position="192"/>
        <end position="220"/>
    </location>
</feature>
<keyword evidence="3" id="KW-0812">Transmembrane</keyword>
<keyword evidence="4" id="KW-0808">Transferase</keyword>
<feature type="region of interest" description="Disordered" evidence="2">
    <location>
        <begin position="189"/>
        <end position="250"/>
    </location>
</feature>
<feature type="coiled-coil region" evidence="1">
    <location>
        <begin position="294"/>
        <end position="321"/>
    </location>
</feature>
<reference evidence="4 5" key="1">
    <citation type="submission" date="2023-01" db="EMBL/GenBank/DDBJ databases">
        <title>Psychrosphaera sp. nov., isolated from marine algae.</title>
        <authorList>
            <person name="Bayburt H."/>
            <person name="Choi B.J."/>
            <person name="Kim J.M."/>
            <person name="Choi D.G."/>
            <person name="Jeon C.O."/>
        </authorList>
    </citation>
    <scope>NUCLEOTIDE SEQUENCE [LARGE SCALE GENOMIC DNA]</scope>
    <source>
        <strain evidence="4 5">G1-22</strain>
    </source>
</reference>
<feature type="compositionally biased region" description="Polar residues" evidence="2">
    <location>
        <begin position="118"/>
        <end position="132"/>
    </location>
</feature>
<organism evidence="4 5">
    <name type="scientific">Psychrosphaera algicola</name>
    <dbReference type="NCBI Taxonomy" id="3023714"/>
    <lineage>
        <taxon>Bacteria</taxon>
        <taxon>Pseudomonadati</taxon>
        <taxon>Pseudomonadota</taxon>
        <taxon>Gammaproteobacteria</taxon>
        <taxon>Alteromonadales</taxon>
        <taxon>Pseudoalteromonadaceae</taxon>
        <taxon>Psychrosphaera</taxon>
    </lineage>
</organism>
<dbReference type="EMBL" id="JAQOMS010000002">
    <property type="protein sequence ID" value="MDC2890321.1"/>
    <property type="molecule type" value="Genomic_DNA"/>
</dbReference>
<gene>
    <name evidence="4" type="ORF">PN838_18125</name>
</gene>
<feature type="compositionally biased region" description="Polar residues" evidence="2">
    <location>
        <begin position="229"/>
        <end position="242"/>
    </location>
</feature>
<dbReference type="GO" id="GO:0032259">
    <property type="term" value="P:methylation"/>
    <property type="evidence" value="ECO:0007669"/>
    <property type="project" value="UniProtKB-KW"/>
</dbReference>
<comment type="caution">
    <text evidence="4">The sequence shown here is derived from an EMBL/GenBank/DDBJ whole genome shotgun (WGS) entry which is preliminary data.</text>
</comment>
<dbReference type="EC" id="2.1.1.107" evidence="4"/>
<feature type="region of interest" description="Disordered" evidence="2">
    <location>
        <begin position="118"/>
        <end position="170"/>
    </location>
</feature>
<evidence type="ECO:0000256" key="3">
    <source>
        <dbReference type="SAM" id="Phobius"/>
    </source>
</evidence>
<evidence type="ECO:0000313" key="5">
    <source>
        <dbReference type="Proteomes" id="UP001528411"/>
    </source>
</evidence>
<keyword evidence="5" id="KW-1185">Reference proteome</keyword>
<evidence type="ECO:0000313" key="4">
    <source>
        <dbReference type="EMBL" id="MDC2890321.1"/>
    </source>
</evidence>
<dbReference type="Gene3D" id="3.40.50.10090">
    <property type="match status" value="1"/>
</dbReference>
<feature type="compositionally biased region" description="Basic and acidic residues" evidence="2">
    <location>
        <begin position="138"/>
        <end position="170"/>
    </location>
</feature>
<evidence type="ECO:0000256" key="2">
    <source>
        <dbReference type="SAM" id="MobiDB-lite"/>
    </source>
</evidence>
<name>A0ABT5FG45_9GAMM</name>
<dbReference type="InterPro" id="IPR007470">
    <property type="entry name" value="HemX"/>
</dbReference>
<protein>
    <submittedName>
        <fullName evidence="4">Uroporphyrinogen-III C-methyltransferase</fullName>
        <ecNumber evidence="4">2.1.1.107</ecNumber>
    </submittedName>
</protein>
<dbReference type="PANTHER" id="PTHR38043">
    <property type="entry name" value="PROTEIN HEMX"/>
    <property type="match status" value="1"/>
</dbReference>
<proteinExistence type="predicted"/>
<dbReference type="GO" id="GO:0004851">
    <property type="term" value="F:uroporphyrin-III C-methyltransferase activity"/>
    <property type="evidence" value="ECO:0007669"/>
    <property type="project" value="UniProtKB-EC"/>
</dbReference>
<evidence type="ECO:0000256" key="1">
    <source>
        <dbReference type="SAM" id="Coils"/>
    </source>
</evidence>
<accession>A0ABT5FG45</accession>
<dbReference type="RefSeq" id="WP_272181543.1">
    <property type="nucleotide sequence ID" value="NZ_JAQOMS010000002.1"/>
</dbReference>